<sequence>MERIQQYFRWVKHALLVVIALFSLASCSVKEPLFKTIGAEYQRPLNKTKTTPNFEHHCHTSPDDYRISSNFQNSDHKLFGTAVERAELLLPSTATAEYSFPQPEIVAENTRLYILYKRLKFDMV</sequence>
<gene>
    <name evidence="1" type="ORF">LH29_23160</name>
</gene>
<accession>A0A0D8J4G3</accession>
<reference evidence="1 2" key="1">
    <citation type="submission" date="2014-09" db="EMBL/GenBank/DDBJ databases">
        <title>Draft Genome Sequence of Draconibacterium sp. JN14CK-3.</title>
        <authorList>
            <person name="Dong C."/>
            <person name="Lai Q."/>
            <person name="Shao Z."/>
        </authorList>
    </citation>
    <scope>NUCLEOTIDE SEQUENCE [LARGE SCALE GENOMIC DNA]</scope>
    <source>
        <strain evidence="1 2">JN14CK-3</strain>
    </source>
</reference>
<dbReference type="PROSITE" id="PS51257">
    <property type="entry name" value="PROKAR_LIPOPROTEIN"/>
    <property type="match status" value="1"/>
</dbReference>
<dbReference type="EMBL" id="JRHC01000008">
    <property type="protein sequence ID" value="KJF41840.1"/>
    <property type="molecule type" value="Genomic_DNA"/>
</dbReference>
<dbReference type="OrthoDB" id="713751at2"/>
<evidence type="ECO:0008006" key="3">
    <source>
        <dbReference type="Google" id="ProtNLM"/>
    </source>
</evidence>
<proteinExistence type="predicted"/>
<dbReference type="RefSeq" id="WP_045033511.1">
    <property type="nucleotide sequence ID" value="NZ_JRHC01000008.1"/>
</dbReference>
<name>A0A0D8J4G3_9BACT</name>
<dbReference type="Proteomes" id="UP000032544">
    <property type="component" value="Unassembled WGS sequence"/>
</dbReference>
<evidence type="ECO:0000313" key="1">
    <source>
        <dbReference type="EMBL" id="KJF41840.1"/>
    </source>
</evidence>
<comment type="caution">
    <text evidence="1">The sequence shown here is derived from an EMBL/GenBank/DDBJ whole genome shotgun (WGS) entry which is preliminary data.</text>
</comment>
<keyword evidence="2" id="KW-1185">Reference proteome</keyword>
<dbReference type="AlphaFoldDB" id="A0A0D8J4G3"/>
<organism evidence="1 2">
    <name type="scientific">Draconibacterium sediminis</name>
    <dbReference type="NCBI Taxonomy" id="1544798"/>
    <lineage>
        <taxon>Bacteria</taxon>
        <taxon>Pseudomonadati</taxon>
        <taxon>Bacteroidota</taxon>
        <taxon>Bacteroidia</taxon>
        <taxon>Marinilabiliales</taxon>
        <taxon>Prolixibacteraceae</taxon>
        <taxon>Draconibacterium</taxon>
    </lineage>
</organism>
<evidence type="ECO:0000313" key="2">
    <source>
        <dbReference type="Proteomes" id="UP000032544"/>
    </source>
</evidence>
<dbReference type="STRING" id="1544798.LH29_23160"/>
<protein>
    <recommendedName>
        <fullName evidence="3">Lipoprotein</fullName>
    </recommendedName>
</protein>